<reference evidence="1 2" key="1">
    <citation type="journal article" date="2019" name="Sci. Rep.">
        <title>Orb-weaving spider Araneus ventricosus genome elucidates the spidroin gene catalogue.</title>
        <authorList>
            <person name="Kono N."/>
            <person name="Nakamura H."/>
            <person name="Ohtoshi R."/>
            <person name="Moran D.A.P."/>
            <person name="Shinohara A."/>
            <person name="Yoshida Y."/>
            <person name="Fujiwara M."/>
            <person name="Mori M."/>
            <person name="Tomita M."/>
            <person name="Arakawa K."/>
        </authorList>
    </citation>
    <scope>NUCLEOTIDE SEQUENCE [LARGE SCALE GENOMIC DNA]</scope>
</reference>
<evidence type="ECO:0000313" key="2">
    <source>
        <dbReference type="Proteomes" id="UP000499080"/>
    </source>
</evidence>
<accession>A0A4Y2LYD1</accession>
<dbReference type="EMBL" id="BGPR01006493">
    <property type="protein sequence ID" value="GBN19452.1"/>
    <property type="molecule type" value="Genomic_DNA"/>
</dbReference>
<dbReference type="Proteomes" id="UP000499080">
    <property type="component" value="Unassembled WGS sequence"/>
</dbReference>
<protein>
    <submittedName>
        <fullName evidence="1">Uncharacterized protein</fullName>
    </submittedName>
</protein>
<name>A0A4Y2LYD1_ARAVE</name>
<proteinExistence type="predicted"/>
<comment type="caution">
    <text evidence="1">The sequence shown here is derived from an EMBL/GenBank/DDBJ whole genome shotgun (WGS) entry which is preliminary data.</text>
</comment>
<sequence length="115" mass="13383">MKLYASSVATNAAIDDWKYVAWSDESRLQLYRMDGHVRVSRQPHESMDTAYQQRIDVCPITVTHSCPLRIPADLDNSIRTMRHPKRRELIPSGSRSLLLTLDTSHWSPNPRHEHY</sequence>
<organism evidence="1 2">
    <name type="scientific">Araneus ventricosus</name>
    <name type="common">Orbweaver spider</name>
    <name type="synonym">Epeira ventricosa</name>
    <dbReference type="NCBI Taxonomy" id="182803"/>
    <lineage>
        <taxon>Eukaryota</taxon>
        <taxon>Metazoa</taxon>
        <taxon>Ecdysozoa</taxon>
        <taxon>Arthropoda</taxon>
        <taxon>Chelicerata</taxon>
        <taxon>Arachnida</taxon>
        <taxon>Araneae</taxon>
        <taxon>Araneomorphae</taxon>
        <taxon>Entelegynae</taxon>
        <taxon>Araneoidea</taxon>
        <taxon>Araneidae</taxon>
        <taxon>Araneus</taxon>
    </lineage>
</organism>
<keyword evidence="2" id="KW-1185">Reference proteome</keyword>
<dbReference type="OrthoDB" id="6246393at2759"/>
<gene>
    <name evidence="1" type="ORF">AVEN_270874_1</name>
</gene>
<evidence type="ECO:0000313" key="1">
    <source>
        <dbReference type="EMBL" id="GBN19452.1"/>
    </source>
</evidence>
<dbReference type="AlphaFoldDB" id="A0A4Y2LYD1"/>